<sequence length="417" mass="44007">MRNSFIAKLAALLAVISLVLVSTSVVYAGSNGWGSWGSWSSHSSSNQHEGKSDKSDKSDKSGKWGKSNKSDKSDKSGKWGKSNKSDKSDKSGKWGKSDKSDKSDKSGKSGKWGKSDKSGKSGKSDKGDDSHEPVNPIIEGNCAVFHAGQHTVAGSVCLTISGDTVFVDYIMEGGWTLTNPHLWVGDTLANVPTTRKGKPIPGQFPFNADVNDVDMYTFEIPVTSLNVNADLLCTDDYALLVAAHGEVAKDGQHESAWAGETRFTKRGSWATYFGIVPTCEDPEPEPEPQVCELAEVSSSFSSTAGGNVTLTVIDGVTTTFSVTTSGRGGPGVTAASVAIVDTSRDITLTFADISVLRSGVDDLSLGMYRADAPAEGEFKQGVLSFQPASITTPDGTFTLRTQVELCEIGPQDPGPAA</sequence>
<feature type="compositionally biased region" description="Basic and acidic residues" evidence="1">
    <location>
        <begin position="48"/>
        <end position="132"/>
    </location>
</feature>
<protein>
    <submittedName>
        <fullName evidence="2">Uncharacterized protein</fullName>
    </submittedName>
</protein>
<proteinExistence type="predicted"/>
<accession>A0A0F9W7H2</accession>
<name>A0A0F9W7H2_9ZZZZ</name>
<evidence type="ECO:0000256" key="1">
    <source>
        <dbReference type="SAM" id="MobiDB-lite"/>
    </source>
</evidence>
<comment type="caution">
    <text evidence="2">The sequence shown here is derived from an EMBL/GenBank/DDBJ whole genome shotgun (WGS) entry which is preliminary data.</text>
</comment>
<evidence type="ECO:0000313" key="2">
    <source>
        <dbReference type="EMBL" id="KKO12285.1"/>
    </source>
</evidence>
<dbReference type="EMBL" id="LAZR01000001">
    <property type="protein sequence ID" value="KKO12285.1"/>
    <property type="molecule type" value="Genomic_DNA"/>
</dbReference>
<gene>
    <name evidence="2" type="ORF">LCGC14_0002950</name>
</gene>
<reference evidence="2" key="1">
    <citation type="journal article" date="2015" name="Nature">
        <title>Complex archaea that bridge the gap between prokaryotes and eukaryotes.</title>
        <authorList>
            <person name="Spang A."/>
            <person name="Saw J.H."/>
            <person name="Jorgensen S.L."/>
            <person name="Zaremba-Niedzwiedzka K."/>
            <person name="Martijn J."/>
            <person name="Lind A.E."/>
            <person name="van Eijk R."/>
            <person name="Schleper C."/>
            <person name="Guy L."/>
            <person name="Ettema T.J."/>
        </authorList>
    </citation>
    <scope>NUCLEOTIDE SEQUENCE</scope>
</reference>
<dbReference type="AlphaFoldDB" id="A0A0F9W7H2"/>
<feature type="compositionally biased region" description="Low complexity" evidence="1">
    <location>
        <begin position="37"/>
        <end position="46"/>
    </location>
</feature>
<feature type="region of interest" description="Disordered" evidence="1">
    <location>
        <begin position="37"/>
        <end position="135"/>
    </location>
</feature>
<organism evidence="2">
    <name type="scientific">marine sediment metagenome</name>
    <dbReference type="NCBI Taxonomy" id="412755"/>
    <lineage>
        <taxon>unclassified sequences</taxon>
        <taxon>metagenomes</taxon>
        <taxon>ecological metagenomes</taxon>
    </lineage>
</organism>